<gene>
    <name evidence="13 16" type="primary">thrS</name>
    <name evidence="16" type="ORF">AAF454_03110</name>
</gene>
<dbReference type="CDD" id="cd01667">
    <property type="entry name" value="TGS_ThrRS"/>
    <property type="match status" value="1"/>
</dbReference>
<comment type="cofactor">
    <cofactor evidence="13">
        <name>Zn(2+)</name>
        <dbReference type="ChEBI" id="CHEBI:29105"/>
    </cofactor>
    <text evidence="13">Binds 1 zinc ion per subunit.</text>
</comment>
<keyword evidence="10 13" id="KW-0648">Protein biosynthesis</keyword>
<keyword evidence="2 13" id="KW-0963">Cytoplasm</keyword>
<feature type="binding site" evidence="13">
    <location>
        <position position="511"/>
    </location>
    <ligand>
        <name>Zn(2+)</name>
        <dbReference type="ChEBI" id="CHEBI:29105"/>
        <note>catalytic</note>
    </ligand>
</feature>
<dbReference type="HAMAP" id="MF_00184">
    <property type="entry name" value="Thr_tRNA_synth"/>
    <property type="match status" value="1"/>
</dbReference>
<evidence type="ECO:0000256" key="12">
    <source>
        <dbReference type="ARBA" id="ARBA00049515"/>
    </source>
</evidence>
<organism evidence="16 17">
    <name type="scientific">Kurthia gibsonii</name>
    <dbReference type="NCBI Taxonomy" id="33946"/>
    <lineage>
        <taxon>Bacteria</taxon>
        <taxon>Bacillati</taxon>
        <taxon>Bacillota</taxon>
        <taxon>Bacilli</taxon>
        <taxon>Bacillales</taxon>
        <taxon>Caryophanaceae</taxon>
        <taxon>Kurthia</taxon>
    </lineage>
</organism>
<dbReference type="InterPro" id="IPR012947">
    <property type="entry name" value="tRNA_SAD"/>
</dbReference>
<dbReference type="SMART" id="SM00863">
    <property type="entry name" value="tRNA_SAD"/>
    <property type="match status" value="1"/>
</dbReference>
<feature type="domain" description="Aminoacyl-transfer RNA synthetases class-II family profile" evidence="14">
    <location>
        <begin position="274"/>
        <end position="534"/>
    </location>
</feature>
<dbReference type="Gene3D" id="3.30.54.20">
    <property type="match status" value="1"/>
</dbReference>
<evidence type="ECO:0000313" key="17">
    <source>
        <dbReference type="Proteomes" id="UP001398420"/>
    </source>
</evidence>
<evidence type="ECO:0000259" key="14">
    <source>
        <dbReference type="PROSITE" id="PS50862"/>
    </source>
</evidence>
<evidence type="ECO:0000256" key="3">
    <source>
        <dbReference type="ARBA" id="ARBA00022555"/>
    </source>
</evidence>
<dbReference type="Pfam" id="PF07973">
    <property type="entry name" value="tRNA_SAD"/>
    <property type="match status" value="1"/>
</dbReference>
<dbReference type="RefSeq" id="WP_087680375.1">
    <property type="nucleotide sequence ID" value="NZ_JBCEWA010000002.1"/>
</dbReference>
<dbReference type="InterPro" id="IPR004154">
    <property type="entry name" value="Anticodon-bd"/>
</dbReference>
<dbReference type="InterPro" id="IPR004095">
    <property type="entry name" value="TGS"/>
</dbReference>
<dbReference type="EC" id="6.1.1.3" evidence="13"/>
<dbReference type="Gene3D" id="3.30.930.10">
    <property type="entry name" value="Bira Bifunctional Protein, Domain 2"/>
    <property type="match status" value="1"/>
</dbReference>
<proteinExistence type="inferred from homology"/>
<evidence type="ECO:0000256" key="7">
    <source>
        <dbReference type="ARBA" id="ARBA00022833"/>
    </source>
</evidence>
<comment type="subcellular location">
    <subcellularLocation>
        <location evidence="13">Cytoplasm</location>
    </subcellularLocation>
</comment>
<dbReference type="SUPFAM" id="SSF52954">
    <property type="entry name" value="Class II aaRS ABD-related"/>
    <property type="match status" value="1"/>
</dbReference>
<sequence>MSNQEVVIQFPNGEQKSFAKGVTLTEIAKSIRPSLAKKSIVGSVNTTTTDLTEPILVDAEIRLYDAESPEGLSVLRHSTAHLLAQAVKRLYPDACFGVGPVIDYGFYYDIELAHTLIPEDLKKIEREMHRIVKEQQAITRKEVSREEAKQLFKEDALKLELLDAIPEGEVITIYEQGEFVDLCRGPHVPTTQKLQHFKLLHVSGAYWRGDVNRQMLQRIYGVAFASKEDLQAHFKFLEEAEMRNHRKLGKELELFMFSEEAPGMPFYLANGKVIRRELEHFLREVQTMYGYEEVETPLMMNQRLWEQSGHWQHYQEHMYVTQVDNQQFALKPMNCPGHMLIYKNALRSYRDLPIRMAEFGHVHRHEFSGALNGLLRVRSFCQDDAHLFVRPDQIEREIELALQIIDHVYRVFGFDYTIELSTRPEDYMGDLEVWDEAEAALSRVLEKRGVAYTVNEGDGAFYGPKIDIHIQDAIQRSHQCATVQLDFQLPEKFDLTYVNEQNEKVRPVVIHRAVFGSLDRFLGILIEHFNGAFPLWLAPIQVQIIGVADTHAAYVEEVANQLRQAHIRVAVDERDQKLGKKIREAQMKKIPYILVLGDEEQQQNKVTVRRYKQEGLEKYTVEEFLAYIQYNMDIK</sequence>
<keyword evidence="6 13" id="KW-0547">Nucleotide-binding</keyword>
<evidence type="ECO:0000256" key="2">
    <source>
        <dbReference type="ARBA" id="ARBA00022490"/>
    </source>
</evidence>
<comment type="catalytic activity">
    <reaction evidence="12 13">
        <text>tRNA(Thr) + L-threonine + ATP = L-threonyl-tRNA(Thr) + AMP + diphosphate + H(+)</text>
        <dbReference type="Rhea" id="RHEA:24624"/>
        <dbReference type="Rhea" id="RHEA-COMP:9670"/>
        <dbReference type="Rhea" id="RHEA-COMP:9704"/>
        <dbReference type="ChEBI" id="CHEBI:15378"/>
        <dbReference type="ChEBI" id="CHEBI:30616"/>
        <dbReference type="ChEBI" id="CHEBI:33019"/>
        <dbReference type="ChEBI" id="CHEBI:57926"/>
        <dbReference type="ChEBI" id="CHEBI:78442"/>
        <dbReference type="ChEBI" id="CHEBI:78534"/>
        <dbReference type="ChEBI" id="CHEBI:456215"/>
        <dbReference type="EC" id="6.1.1.3"/>
    </reaction>
</comment>
<dbReference type="InterPro" id="IPR012675">
    <property type="entry name" value="Beta-grasp_dom_sf"/>
</dbReference>
<dbReference type="Pfam" id="PF02824">
    <property type="entry name" value="TGS"/>
    <property type="match status" value="1"/>
</dbReference>
<evidence type="ECO:0000259" key="15">
    <source>
        <dbReference type="PROSITE" id="PS51880"/>
    </source>
</evidence>
<dbReference type="GO" id="GO:0004829">
    <property type="term" value="F:threonine-tRNA ligase activity"/>
    <property type="evidence" value="ECO:0007669"/>
    <property type="project" value="UniProtKB-EC"/>
</dbReference>
<comment type="similarity">
    <text evidence="1 13">Belongs to the class-II aminoacyl-tRNA synthetase family.</text>
</comment>
<dbReference type="SUPFAM" id="SSF55681">
    <property type="entry name" value="Class II aaRS and biotin synthetases"/>
    <property type="match status" value="1"/>
</dbReference>
<evidence type="ECO:0000313" key="16">
    <source>
        <dbReference type="EMBL" id="MEL5987415.1"/>
    </source>
</evidence>
<evidence type="ECO:0000256" key="10">
    <source>
        <dbReference type="ARBA" id="ARBA00022917"/>
    </source>
</evidence>
<dbReference type="PRINTS" id="PR01047">
    <property type="entry name" value="TRNASYNTHTHR"/>
</dbReference>
<dbReference type="NCBIfam" id="TIGR00418">
    <property type="entry name" value="thrS"/>
    <property type="match status" value="1"/>
</dbReference>
<keyword evidence="3 13" id="KW-0820">tRNA-binding</keyword>
<dbReference type="InterPro" id="IPR002314">
    <property type="entry name" value="aa-tRNA-synt_IIb"/>
</dbReference>
<dbReference type="SUPFAM" id="SSF81271">
    <property type="entry name" value="TGS-like"/>
    <property type="match status" value="1"/>
</dbReference>
<dbReference type="InterPro" id="IPR036621">
    <property type="entry name" value="Anticodon-bd_dom_sf"/>
</dbReference>
<evidence type="ECO:0000256" key="1">
    <source>
        <dbReference type="ARBA" id="ARBA00008226"/>
    </source>
</evidence>
<dbReference type="InterPro" id="IPR045864">
    <property type="entry name" value="aa-tRNA-synth_II/BPL/LPL"/>
</dbReference>
<dbReference type="InterPro" id="IPR047246">
    <property type="entry name" value="ThrRS_anticodon"/>
</dbReference>
<keyword evidence="17" id="KW-1185">Reference proteome</keyword>
<evidence type="ECO:0000256" key="4">
    <source>
        <dbReference type="ARBA" id="ARBA00022598"/>
    </source>
</evidence>
<dbReference type="Pfam" id="PF00587">
    <property type="entry name" value="tRNA-synt_2b"/>
    <property type="match status" value="1"/>
</dbReference>
<keyword evidence="7 13" id="KW-0862">Zinc</keyword>
<dbReference type="InterPro" id="IPR012676">
    <property type="entry name" value="TGS-like"/>
</dbReference>
<dbReference type="Gene3D" id="3.40.50.800">
    <property type="entry name" value="Anticodon-binding domain"/>
    <property type="match status" value="1"/>
</dbReference>
<evidence type="ECO:0000256" key="11">
    <source>
        <dbReference type="ARBA" id="ARBA00023146"/>
    </source>
</evidence>
<evidence type="ECO:0000256" key="5">
    <source>
        <dbReference type="ARBA" id="ARBA00022723"/>
    </source>
</evidence>
<keyword evidence="11 13" id="KW-0030">Aminoacyl-tRNA synthetase</keyword>
<comment type="subunit">
    <text evidence="13">Homodimer.</text>
</comment>
<comment type="caution">
    <text evidence="16">The sequence shown here is derived from an EMBL/GenBank/DDBJ whole genome shotgun (WGS) entry which is preliminary data.</text>
</comment>
<dbReference type="InterPro" id="IPR002320">
    <property type="entry name" value="Thr-tRNA-ligase_IIa"/>
</dbReference>
<keyword evidence="8 13" id="KW-0067">ATP-binding</keyword>
<feature type="binding site" evidence="13">
    <location>
        <position position="386"/>
    </location>
    <ligand>
        <name>Zn(2+)</name>
        <dbReference type="ChEBI" id="CHEBI:29105"/>
        <note>catalytic</note>
    </ligand>
</feature>
<evidence type="ECO:0000256" key="6">
    <source>
        <dbReference type="ARBA" id="ARBA00022741"/>
    </source>
</evidence>
<name>A0ABU9LJX0_9BACL</name>
<evidence type="ECO:0000256" key="13">
    <source>
        <dbReference type="HAMAP-Rule" id="MF_00184"/>
    </source>
</evidence>
<dbReference type="InterPro" id="IPR018163">
    <property type="entry name" value="Thr/Ala-tRNA-synth_IIc_edit"/>
</dbReference>
<keyword evidence="9 13" id="KW-0694">RNA-binding</keyword>
<dbReference type="PANTHER" id="PTHR11451:SF44">
    <property type="entry name" value="THREONINE--TRNA LIGASE, CHLOROPLASTIC_MITOCHONDRIAL 2"/>
    <property type="match status" value="1"/>
</dbReference>
<keyword evidence="5 13" id="KW-0479">Metal-binding</keyword>
<dbReference type="InterPro" id="IPR006195">
    <property type="entry name" value="aa-tRNA-synth_II"/>
</dbReference>
<dbReference type="SUPFAM" id="SSF55186">
    <property type="entry name" value="ThrRS/AlaRS common domain"/>
    <property type="match status" value="1"/>
</dbReference>
<dbReference type="PANTHER" id="PTHR11451">
    <property type="entry name" value="THREONINE-TRNA LIGASE"/>
    <property type="match status" value="1"/>
</dbReference>
<dbReference type="PROSITE" id="PS51880">
    <property type="entry name" value="TGS"/>
    <property type="match status" value="1"/>
</dbReference>
<protein>
    <recommendedName>
        <fullName evidence="13">Threonine--tRNA ligase</fullName>
        <ecNumber evidence="13">6.1.1.3</ecNumber>
    </recommendedName>
    <alternativeName>
        <fullName evidence="13">Threonyl-tRNA synthetase</fullName>
        <shortName evidence="13">ThrRS</shortName>
    </alternativeName>
</protein>
<dbReference type="Gene3D" id="3.30.980.10">
    <property type="entry name" value="Threonyl-trna Synthetase, Chain A, domain 2"/>
    <property type="match status" value="1"/>
</dbReference>
<evidence type="ECO:0000256" key="9">
    <source>
        <dbReference type="ARBA" id="ARBA00022884"/>
    </source>
</evidence>
<accession>A0ABU9LJX0</accession>
<dbReference type="PROSITE" id="PS50862">
    <property type="entry name" value="AA_TRNA_LIGASE_II"/>
    <property type="match status" value="1"/>
</dbReference>
<dbReference type="CDD" id="cd00860">
    <property type="entry name" value="ThrRS_anticodon"/>
    <property type="match status" value="1"/>
</dbReference>
<dbReference type="EMBL" id="JBCEWA010000002">
    <property type="protein sequence ID" value="MEL5987415.1"/>
    <property type="molecule type" value="Genomic_DNA"/>
</dbReference>
<evidence type="ECO:0000256" key="8">
    <source>
        <dbReference type="ARBA" id="ARBA00022840"/>
    </source>
</evidence>
<feature type="domain" description="TGS" evidence="15">
    <location>
        <begin position="1"/>
        <end position="65"/>
    </location>
</feature>
<dbReference type="InterPro" id="IPR033728">
    <property type="entry name" value="ThrRS_core"/>
</dbReference>
<feature type="binding site" evidence="13">
    <location>
        <position position="335"/>
    </location>
    <ligand>
        <name>Zn(2+)</name>
        <dbReference type="ChEBI" id="CHEBI:29105"/>
        <note>catalytic</note>
    </ligand>
</feature>
<dbReference type="Proteomes" id="UP001398420">
    <property type="component" value="Unassembled WGS sequence"/>
</dbReference>
<dbReference type="CDD" id="cd00771">
    <property type="entry name" value="ThrRS_core"/>
    <property type="match status" value="1"/>
</dbReference>
<dbReference type="Pfam" id="PF03129">
    <property type="entry name" value="HGTP_anticodon"/>
    <property type="match status" value="1"/>
</dbReference>
<keyword evidence="4 13" id="KW-0436">Ligase</keyword>
<dbReference type="Gene3D" id="3.10.20.30">
    <property type="match status" value="1"/>
</dbReference>
<comment type="caution">
    <text evidence="13">Lacks conserved residue(s) required for the propagation of feature annotation.</text>
</comment>
<reference evidence="16 17" key="1">
    <citation type="submission" date="2024-04" db="EMBL/GenBank/DDBJ databases">
        <authorList>
            <person name="Wu Y.S."/>
            <person name="Zhang L."/>
        </authorList>
    </citation>
    <scope>NUCLEOTIDE SEQUENCE [LARGE SCALE GENOMIC DNA]</scope>
    <source>
        <strain evidence="16 17">KG-01</strain>
    </source>
</reference>